<protein>
    <submittedName>
        <fullName evidence="9">NADP-dependent alcohol dehydrogenase C 2 (Ms-ADHC 2)</fullName>
    </submittedName>
</protein>
<dbReference type="CDD" id="cd05283">
    <property type="entry name" value="CAD1"/>
    <property type="match status" value="1"/>
</dbReference>
<keyword evidence="4" id="KW-0106">Calcium</keyword>
<keyword evidence="3 6" id="KW-0862">Zinc</keyword>
<dbReference type="InterPro" id="IPR002328">
    <property type="entry name" value="ADH_Zn_CS"/>
</dbReference>
<dbReference type="InterPro" id="IPR020843">
    <property type="entry name" value="ER"/>
</dbReference>
<dbReference type="PROSITE" id="PS00059">
    <property type="entry name" value="ADH_ZINC"/>
    <property type="match status" value="1"/>
</dbReference>
<keyword evidence="5" id="KW-0560">Oxidoreductase</keyword>
<comment type="similarity">
    <text evidence="6">Belongs to the zinc-containing alcohol dehydrogenase family.</text>
</comment>
<organism evidence="9 10">
    <name type="scientific">Durusdinium trenchii</name>
    <dbReference type="NCBI Taxonomy" id="1381693"/>
    <lineage>
        <taxon>Eukaryota</taxon>
        <taxon>Sar</taxon>
        <taxon>Alveolata</taxon>
        <taxon>Dinophyceae</taxon>
        <taxon>Suessiales</taxon>
        <taxon>Symbiodiniaceae</taxon>
        <taxon>Durusdinium</taxon>
    </lineage>
</organism>
<dbReference type="PROSITE" id="PS00018">
    <property type="entry name" value="EF_HAND_1"/>
    <property type="match status" value="1"/>
</dbReference>
<dbReference type="Pfam" id="PF08240">
    <property type="entry name" value="ADH_N"/>
    <property type="match status" value="1"/>
</dbReference>
<dbReference type="InterPro" id="IPR013149">
    <property type="entry name" value="ADH-like_C"/>
</dbReference>
<comment type="caution">
    <text evidence="9">The sequence shown here is derived from an EMBL/GenBank/DDBJ whole genome shotgun (WGS) entry which is preliminary data.</text>
</comment>
<dbReference type="Pfam" id="PF00107">
    <property type="entry name" value="ADH_zinc_N"/>
    <property type="match status" value="1"/>
</dbReference>
<dbReference type="InterPro" id="IPR018247">
    <property type="entry name" value="EF_Hand_1_Ca_BS"/>
</dbReference>
<dbReference type="Gene3D" id="3.90.180.10">
    <property type="entry name" value="Medium-chain alcohol dehydrogenases, catalytic domain"/>
    <property type="match status" value="1"/>
</dbReference>
<dbReference type="InterPro" id="IPR047109">
    <property type="entry name" value="CAD-like"/>
</dbReference>
<evidence type="ECO:0000256" key="7">
    <source>
        <dbReference type="SAM" id="MobiDB-lite"/>
    </source>
</evidence>
<dbReference type="PROSITE" id="PS50222">
    <property type="entry name" value="EF_HAND_2"/>
    <property type="match status" value="1"/>
</dbReference>
<dbReference type="InterPro" id="IPR002048">
    <property type="entry name" value="EF_hand_dom"/>
</dbReference>
<dbReference type="SUPFAM" id="SSF50129">
    <property type="entry name" value="GroES-like"/>
    <property type="match status" value="1"/>
</dbReference>
<sequence length="714" mass="75375">MDCQCIAAMSGGAPLSLHRIKRRRVGNKDVHISIKYAGICHSDIHQAREEWGKGIFPMVPGHEIAGVVESVGEGVTKFKVGDKVGVGVFVDSCRQCSACKSGDENYCEPGMVATYNGRYNYKHCEEYDEEGGAPTYGGYSQSITVDEAYVLKIPDGMDMAGAAPLLCAGITVYAPMVFHNLKPGMKLAVAGLGGLGAMAVLIGKAMGAEVTVLTRSAAKKTGTLGRPGGRSGHRLREEALKGLKADKVVVVTDEDEAKSVKGYFNMMINTISAQYDLSAYLDMLANAGKFIMVGLPSEPLSLKGFGIVGERKMVAGSKIGNIKETQDMLDFCAKHGITCPHELIPADPAKVNEAYERAIKSDVRYRFVIDTSTNIGISASLFRFVFNLCGTEVLASLSTSDFLLATRQADEIEFWLDAAGHAPAGPEGRARVERYRAAAQQAAQQAKAATASAASAAPGGAGSAASAAESGPAEAAAAGSALRGSADVPVLTLEQWKEAFQKEEISESELKELDAFFARINPTGRATTPPELLAAAGNPKLGLARHLRGLVAKVVSQQGKPTAEGETAAKPGEAENASATAVPAEAAAAKAEKASPPAPEPHGSKGEKASPPAPDPVGSKAEKSPAPLPEQRAEAEEEAEEDAFTKEEWLEFFQDDEEITEEDLGVLDDLLDKMDTSGDGQLSPQEISEALADPNFKMPEAIRAKLIDFMKNVG</sequence>
<proteinExistence type="inferred from homology"/>
<feature type="region of interest" description="Disordered" evidence="7">
    <location>
        <begin position="556"/>
        <end position="644"/>
    </location>
</feature>
<evidence type="ECO:0000313" key="10">
    <source>
        <dbReference type="Proteomes" id="UP001642464"/>
    </source>
</evidence>
<gene>
    <name evidence="9" type="ORF">SCF082_LOCUS7990</name>
</gene>
<feature type="domain" description="EF-hand" evidence="8">
    <location>
        <begin position="662"/>
        <end position="697"/>
    </location>
</feature>
<keyword evidence="2 6" id="KW-0479">Metal-binding</keyword>
<feature type="compositionally biased region" description="Low complexity" evidence="7">
    <location>
        <begin position="574"/>
        <end position="589"/>
    </location>
</feature>
<dbReference type="InterPro" id="IPR013154">
    <property type="entry name" value="ADH-like_N"/>
</dbReference>
<evidence type="ECO:0000256" key="2">
    <source>
        <dbReference type="ARBA" id="ARBA00022723"/>
    </source>
</evidence>
<dbReference type="Proteomes" id="UP001642464">
    <property type="component" value="Unassembled WGS sequence"/>
</dbReference>
<evidence type="ECO:0000256" key="4">
    <source>
        <dbReference type="ARBA" id="ARBA00022837"/>
    </source>
</evidence>
<evidence type="ECO:0000256" key="5">
    <source>
        <dbReference type="ARBA" id="ARBA00023002"/>
    </source>
</evidence>
<comment type="cofactor">
    <cofactor evidence="1 6">
        <name>Zn(2+)</name>
        <dbReference type="ChEBI" id="CHEBI:29105"/>
    </cofactor>
</comment>
<evidence type="ECO:0000259" key="8">
    <source>
        <dbReference type="PROSITE" id="PS50222"/>
    </source>
</evidence>
<dbReference type="EMBL" id="CAXAMM010004558">
    <property type="protein sequence ID" value="CAK9003988.1"/>
    <property type="molecule type" value="Genomic_DNA"/>
</dbReference>
<dbReference type="SUPFAM" id="SSF51735">
    <property type="entry name" value="NAD(P)-binding Rossmann-fold domains"/>
    <property type="match status" value="1"/>
</dbReference>
<dbReference type="Gene3D" id="3.40.50.720">
    <property type="entry name" value="NAD(P)-binding Rossmann-like Domain"/>
    <property type="match status" value="1"/>
</dbReference>
<evidence type="ECO:0000256" key="6">
    <source>
        <dbReference type="RuleBase" id="RU361277"/>
    </source>
</evidence>
<name>A0ABP0INS0_9DINO</name>
<evidence type="ECO:0000256" key="1">
    <source>
        <dbReference type="ARBA" id="ARBA00001947"/>
    </source>
</evidence>
<accession>A0ABP0INS0</accession>
<dbReference type="SMART" id="SM00829">
    <property type="entry name" value="PKS_ER"/>
    <property type="match status" value="1"/>
</dbReference>
<reference evidence="9 10" key="1">
    <citation type="submission" date="2024-02" db="EMBL/GenBank/DDBJ databases">
        <authorList>
            <person name="Chen Y."/>
            <person name="Shah S."/>
            <person name="Dougan E. K."/>
            <person name="Thang M."/>
            <person name="Chan C."/>
        </authorList>
    </citation>
    <scope>NUCLEOTIDE SEQUENCE [LARGE SCALE GENOMIC DNA]</scope>
</reference>
<keyword evidence="10" id="KW-1185">Reference proteome</keyword>
<dbReference type="InterPro" id="IPR036291">
    <property type="entry name" value="NAD(P)-bd_dom_sf"/>
</dbReference>
<dbReference type="Gene3D" id="1.10.238.10">
    <property type="entry name" value="EF-hand"/>
    <property type="match status" value="1"/>
</dbReference>
<evidence type="ECO:0000313" key="9">
    <source>
        <dbReference type="EMBL" id="CAK9003988.1"/>
    </source>
</evidence>
<dbReference type="SUPFAM" id="SSF47473">
    <property type="entry name" value="EF-hand"/>
    <property type="match status" value="1"/>
</dbReference>
<dbReference type="PANTHER" id="PTHR42683">
    <property type="entry name" value="ALDEHYDE REDUCTASE"/>
    <property type="match status" value="1"/>
</dbReference>
<dbReference type="InterPro" id="IPR011992">
    <property type="entry name" value="EF-hand-dom_pair"/>
</dbReference>
<dbReference type="InterPro" id="IPR011032">
    <property type="entry name" value="GroES-like_sf"/>
</dbReference>
<evidence type="ECO:0000256" key="3">
    <source>
        <dbReference type="ARBA" id="ARBA00022833"/>
    </source>
</evidence>